<gene>
    <name evidence="2" type="ORF">SY84_15450</name>
</gene>
<dbReference type="EMBL" id="CP011389">
    <property type="protein sequence ID" value="AKH18184.1"/>
    <property type="molecule type" value="Genomic_DNA"/>
</dbReference>
<dbReference type="OrthoDB" id="73729at2"/>
<accession>A0A0F7JS65</accession>
<name>A0A0F7JS65_9DEIO</name>
<organism evidence="2 3">
    <name type="scientific">Deinococcus soli</name>
    <name type="common">ex Cha et al. 2016</name>
    <dbReference type="NCBI Taxonomy" id="1309411"/>
    <lineage>
        <taxon>Bacteria</taxon>
        <taxon>Thermotogati</taxon>
        <taxon>Deinococcota</taxon>
        <taxon>Deinococci</taxon>
        <taxon>Deinococcales</taxon>
        <taxon>Deinococcaceae</taxon>
        <taxon>Deinococcus</taxon>
    </lineage>
</organism>
<dbReference type="RefSeq" id="WP_046844751.1">
    <property type="nucleotide sequence ID" value="NZ_CP011389.1"/>
</dbReference>
<dbReference type="AlphaFoldDB" id="A0A0F7JS65"/>
<evidence type="ECO:0000313" key="2">
    <source>
        <dbReference type="EMBL" id="AKH18184.1"/>
    </source>
</evidence>
<dbReference type="Proteomes" id="UP000034024">
    <property type="component" value="Chromosome"/>
</dbReference>
<dbReference type="KEGG" id="dch:SY84_15450"/>
<keyword evidence="3" id="KW-1185">Reference proteome</keyword>
<feature type="region of interest" description="Disordered" evidence="1">
    <location>
        <begin position="112"/>
        <end position="142"/>
    </location>
</feature>
<feature type="compositionally biased region" description="Low complexity" evidence="1">
    <location>
        <begin position="112"/>
        <end position="121"/>
    </location>
</feature>
<proteinExistence type="predicted"/>
<evidence type="ECO:0000256" key="1">
    <source>
        <dbReference type="SAM" id="MobiDB-lite"/>
    </source>
</evidence>
<dbReference type="PATRIC" id="fig|1309411.5.peg.3152"/>
<sequence length="142" mass="15218">MTVAAFVHPFNVSQSVLVCRAAHLSPTMQAKLITLAVRDGYQIVVVGQRHPDLSQVLGTPTPACTPDALRADLVEAPSAQHALAHIRCTPRHTFILHPVGDVIGTYAAALTRPGTPTSVPTTPEPPALPRRWDGRVGRHAPY</sequence>
<reference evidence="2 3" key="1">
    <citation type="submission" date="2015-01" db="EMBL/GenBank/DDBJ databases">
        <title>Deinococcus soli/N5/whole genome sequencing.</title>
        <authorList>
            <person name="Kim M.K."/>
            <person name="Srinivasan S."/>
            <person name="Lee J.-J."/>
        </authorList>
    </citation>
    <scope>NUCLEOTIDE SEQUENCE [LARGE SCALE GENOMIC DNA]</scope>
    <source>
        <strain evidence="2 3">N5</strain>
    </source>
</reference>
<evidence type="ECO:0000313" key="3">
    <source>
        <dbReference type="Proteomes" id="UP000034024"/>
    </source>
</evidence>
<protein>
    <submittedName>
        <fullName evidence="2">Uncharacterized protein</fullName>
    </submittedName>
</protein>